<accession>A0A1G2BGL3</accession>
<feature type="domain" description="Fibronectin type-III" evidence="3">
    <location>
        <begin position="160"/>
        <end position="250"/>
    </location>
</feature>
<proteinExistence type="predicted"/>
<dbReference type="InterPro" id="IPR008972">
    <property type="entry name" value="Cupredoxin"/>
</dbReference>
<dbReference type="SMART" id="SM00274">
    <property type="entry name" value="FOLN"/>
    <property type="match status" value="2"/>
</dbReference>
<name>A0A1G2BGL3_9BACT</name>
<dbReference type="InterPro" id="IPR008963">
    <property type="entry name" value="Purple_acid_Pase-like_N"/>
</dbReference>
<gene>
    <name evidence="4" type="ORF">A2319_03790</name>
</gene>
<reference evidence="4 5" key="1">
    <citation type="journal article" date="2016" name="Nat. Commun.">
        <title>Thousands of microbial genomes shed light on interconnected biogeochemical processes in an aquifer system.</title>
        <authorList>
            <person name="Anantharaman K."/>
            <person name="Brown C.T."/>
            <person name="Hug L.A."/>
            <person name="Sharon I."/>
            <person name="Castelle C.J."/>
            <person name="Probst A.J."/>
            <person name="Thomas B.C."/>
            <person name="Singh A."/>
            <person name="Wilkins M.J."/>
            <person name="Karaoz U."/>
            <person name="Brodie E.L."/>
            <person name="Williams K.H."/>
            <person name="Hubbard S.S."/>
            <person name="Banfield J.F."/>
        </authorList>
    </citation>
    <scope>NUCLEOTIDE SEQUENCE [LARGE SCALE GENOMIC DNA]</scope>
</reference>
<dbReference type="GO" id="GO:0046872">
    <property type="term" value="F:metal ion binding"/>
    <property type="evidence" value="ECO:0007669"/>
    <property type="project" value="InterPro"/>
</dbReference>
<keyword evidence="2" id="KW-0812">Transmembrane</keyword>
<feature type="region of interest" description="Disordered" evidence="1">
    <location>
        <begin position="129"/>
        <end position="158"/>
    </location>
</feature>
<dbReference type="AlphaFoldDB" id="A0A1G2BGL3"/>
<dbReference type="Gene3D" id="2.60.40.420">
    <property type="entry name" value="Cupredoxins - blue copper proteins"/>
    <property type="match status" value="1"/>
</dbReference>
<evidence type="ECO:0000313" key="5">
    <source>
        <dbReference type="Proteomes" id="UP000176420"/>
    </source>
</evidence>
<dbReference type="InterPro" id="IPR028096">
    <property type="entry name" value="EfeO_Cupredoxin"/>
</dbReference>
<feature type="transmembrane region" description="Helical" evidence="2">
    <location>
        <begin position="439"/>
        <end position="459"/>
    </location>
</feature>
<dbReference type="GO" id="GO:0003993">
    <property type="term" value="F:acid phosphatase activity"/>
    <property type="evidence" value="ECO:0007669"/>
    <property type="project" value="InterPro"/>
</dbReference>
<evidence type="ECO:0000256" key="1">
    <source>
        <dbReference type="SAM" id="MobiDB-lite"/>
    </source>
</evidence>
<organism evidence="4 5">
    <name type="scientific">Candidatus Kerfeldbacteria bacterium RIFOXYB2_FULL_38_14</name>
    <dbReference type="NCBI Taxonomy" id="1798547"/>
    <lineage>
        <taxon>Bacteria</taxon>
        <taxon>Candidatus Kerfeldiibacteriota</taxon>
    </lineage>
</organism>
<dbReference type="PROSITE" id="PS50853">
    <property type="entry name" value="FN3"/>
    <property type="match status" value="1"/>
</dbReference>
<feature type="compositionally biased region" description="Low complexity" evidence="1">
    <location>
        <begin position="131"/>
        <end position="158"/>
    </location>
</feature>
<dbReference type="SUPFAM" id="SSF49363">
    <property type="entry name" value="Purple acid phosphatase, N-terminal domain"/>
    <property type="match status" value="1"/>
</dbReference>
<dbReference type="InterPro" id="IPR003645">
    <property type="entry name" value="Fol_N"/>
</dbReference>
<dbReference type="SMART" id="SM00060">
    <property type="entry name" value="FN3"/>
    <property type="match status" value="1"/>
</dbReference>
<protein>
    <recommendedName>
        <fullName evidence="3">Fibronectin type-III domain-containing protein</fullName>
    </recommendedName>
</protein>
<dbReference type="Pfam" id="PF13473">
    <property type="entry name" value="Cupredoxin_1"/>
    <property type="match status" value="1"/>
</dbReference>
<evidence type="ECO:0000313" key="4">
    <source>
        <dbReference type="EMBL" id="OGY88282.1"/>
    </source>
</evidence>
<evidence type="ECO:0000256" key="2">
    <source>
        <dbReference type="SAM" id="Phobius"/>
    </source>
</evidence>
<dbReference type="CDD" id="cd00063">
    <property type="entry name" value="FN3"/>
    <property type="match status" value="1"/>
</dbReference>
<keyword evidence="2" id="KW-1133">Transmembrane helix</keyword>
<keyword evidence="2" id="KW-0472">Membrane</keyword>
<dbReference type="InterPro" id="IPR003961">
    <property type="entry name" value="FN3_dom"/>
</dbReference>
<comment type="caution">
    <text evidence="4">The sequence shown here is derived from an EMBL/GenBank/DDBJ whole genome shotgun (WGS) entry which is preliminary data.</text>
</comment>
<evidence type="ECO:0000259" key="3">
    <source>
        <dbReference type="PROSITE" id="PS50853"/>
    </source>
</evidence>
<dbReference type="EMBL" id="MHKI01000003">
    <property type="protein sequence ID" value="OGY88282.1"/>
    <property type="molecule type" value="Genomic_DNA"/>
</dbReference>
<dbReference type="SUPFAM" id="SSF49503">
    <property type="entry name" value="Cupredoxins"/>
    <property type="match status" value="1"/>
</dbReference>
<dbReference type="Proteomes" id="UP000176420">
    <property type="component" value="Unassembled WGS sequence"/>
</dbReference>
<sequence>MSWKCFYKKIVIKNSMKKFFPSFVFLCMLVLVGLFPTGSRASIQTLNITATKGNASPSTITVAEGDTVNLSITASDDKYTFAIAGYGINETINKGKSAEIGFVAKQSASFVLTCATCGKSASAGTLAVEGSTDNNSNTNSTNSQNSNANTNNQTDTTAPTISGITVAESESGTATISWSSDEAAFGQVEYGAKTGSYTSATALETQATKSHTASLSGLTADTTYYYRVKSKDETGNLAHSSEATFTTKEENKTCDDLTCEEGETCKLVDSEPQCVADEEIDAKTCDDLTCEEGESCKIVEDQAKCVADDEEAKESETGKVIISSIKTDQGTYTANDSNITLTSGSQITITGTAESDSEISLEFCCATTRYTVYAQKNGDWSFQGMPPLDAGNNTIKISEKGSNAPAINIKFTMVDQADSNTNNNQSVTGAADANKHGGWVVPVIIVGLLIVVFSGVMFVRQVRR</sequence>
<dbReference type="Pfam" id="PF16656">
    <property type="entry name" value="Pur_ac_phosph_N"/>
    <property type="match status" value="1"/>
</dbReference>
<dbReference type="Gene3D" id="2.60.40.380">
    <property type="entry name" value="Purple acid phosphatase-like, N-terminal"/>
    <property type="match status" value="1"/>
</dbReference>
<dbReference type="InterPro" id="IPR015914">
    <property type="entry name" value="PAPs_N"/>
</dbReference>